<evidence type="ECO:0000313" key="5">
    <source>
        <dbReference type="EMBL" id="HIR93149.1"/>
    </source>
</evidence>
<evidence type="ECO:0000256" key="1">
    <source>
        <dbReference type="ARBA" id="ARBA00006464"/>
    </source>
</evidence>
<reference evidence="5" key="2">
    <citation type="journal article" date="2021" name="PeerJ">
        <title>Extensive microbial diversity within the chicken gut microbiome revealed by metagenomics and culture.</title>
        <authorList>
            <person name="Gilroy R."/>
            <person name="Ravi A."/>
            <person name="Getino M."/>
            <person name="Pursley I."/>
            <person name="Horton D.L."/>
            <person name="Alikhan N.F."/>
            <person name="Baker D."/>
            <person name="Gharbi K."/>
            <person name="Hall N."/>
            <person name="Watson M."/>
            <person name="Adriaenssens E.M."/>
            <person name="Foster-Nyarko E."/>
            <person name="Jarju S."/>
            <person name="Secka A."/>
            <person name="Antonio M."/>
            <person name="Oren A."/>
            <person name="Chaudhuri R.R."/>
            <person name="La Ragione R."/>
            <person name="Hildebrand F."/>
            <person name="Pallen M.J."/>
        </authorList>
    </citation>
    <scope>NUCLEOTIDE SEQUENCE</scope>
    <source>
        <strain evidence="5">ChiSxjej1B13-7041</strain>
    </source>
</reference>
<feature type="compositionally biased region" description="Basic and acidic residues" evidence="2">
    <location>
        <begin position="147"/>
        <end position="161"/>
    </location>
</feature>
<evidence type="ECO:0000256" key="2">
    <source>
        <dbReference type="SAM" id="MobiDB-lite"/>
    </source>
</evidence>
<keyword evidence="3" id="KW-0472">Membrane</keyword>
<feature type="region of interest" description="Disordered" evidence="2">
    <location>
        <begin position="143"/>
        <end position="177"/>
    </location>
</feature>
<evidence type="ECO:0000259" key="4">
    <source>
        <dbReference type="Pfam" id="PF02397"/>
    </source>
</evidence>
<gene>
    <name evidence="5" type="ORF">IAB98_07010</name>
</gene>
<dbReference type="Pfam" id="PF02397">
    <property type="entry name" value="Bac_transf"/>
    <property type="match status" value="1"/>
</dbReference>
<dbReference type="AlphaFoldDB" id="A0A9D1EK86"/>
<dbReference type="EMBL" id="DVHU01000060">
    <property type="protein sequence ID" value="HIR93149.1"/>
    <property type="molecule type" value="Genomic_DNA"/>
</dbReference>
<feature type="non-terminal residue" evidence="5">
    <location>
        <position position="441"/>
    </location>
</feature>
<dbReference type="InterPro" id="IPR003362">
    <property type="entry name" value="Bact_transf"/>
</dbReference>
<dbReference type="PANTHER" id="PTHR30576:SF10">
    <property type="entry name" value="SLL5057 PROTEIN"/>
    <property type="match status" value="1"/>
</dbReference>
<reference evidence="5" key="1">
    <citation type="submission" date="2020-10" db="EMBL/GenBank/DDBJ databases">
        <authorList>
            <person name="Gilroy R."/>
        </authorList>
    </citation>
    <scope>NUCLEOTIDE SEQUENCE</scope>
    <source>
        <strain evidence="5">ChiSxjej1B13-7041</strain>
    </source>
</reference>
<evidence type="ECO:0000256" key="3">
    <source>
        <dbReference type="SAM" id="Phobius"/>
    </source>
</evidence>
<keyword evidence="3" id="KW-0812">Transmembrane</keyword>
<feature type="transmembrane region" description="Helical" evidence="3">
    <location>
        <begin position="278"/>
        <end position="301"/>
    </location>
</feature>
<feature type="transmembrane region" description="Helical" evidence="3">
    <location>
        <begin position="58"/>
        <end position="81"/>
    </location>
</feature>
<organism evidence="5 6">
    <name type="scientific">Candidatus Egerieimonas intestinavium</name>
    <dbReference type="NCBI Taxonomy" id="2840777"/>
    <lineage>
        <taxon>Bacteria</taxon>
        <taxon>Bacillati</taxon>
        <taxon>Bacillota</taxon>
        <taxon>Clostridia</taxon>
        <taxon>Lachnospirales</taxon>
        <taxon>Lachnospiraceae</taxon>
        <taxon>Lachnospiraceae incertae sedis</taxon>
        <taxon>Candidatus Egerieimonas</taxon>
    </lineage>
</organism>
<evidence type="ECO:0000313" key="6">
    <source>
        <dbReference type="Proteomes" id="UP000886841"/>
    </source>
</evidence>
<comment type="similarity">
    <text evidence="1">Belongs to the bacterial sugar transferase family.</text>
</comment>
<feature type="transmembrane region" description="Helical" evidence="3">
    <location>
        <begin position="34"/>
        <end position="52"/>
    </location>
</feature>
<accession>A0A9D1EK86</accession>
<name>A0A9D1EK86_9FIRM</name>
<dbReference type="Proteomes" id="UP000886841">
    <property type="component" value="Unassembled WGS sequence"/>
</dbReference>
<protein>
    <submittedName>
        <fullName evidence="5">Sugar transferase</fullName>
    </submittedName>
</protein>
<dbReference type="PANTHER" id="PTHR30576">
    <property type="entry name" value="COLANIC BIOSYNTHESIS UDP-GLUCOSE LIPID CARRIER TRANSFERASE"/>
    <property type="match status" value="1"/>
</dbReference>
<feature type="domain" description="Bacterial sugar transferase" evidence="4">
    <location>
        <begin position="273"/>
        <end position="440"/>
    </location>
</feature>
<dbReference type="GO" id="GO:0016780">
    <property type="term" value="F:phosphotransferase activity, for other substituted phosphate groups"/>
    <property type="evidence" value="ECO:0007669"/>
    <property type="project" value="TreeGrafter"/>
</dbReference>
<sequence>MAGVLLLVNLVVALFNESYRSILRRGYLKEFKAAFIHTSLVVLLSLLALYLMKSVDHYSRMIFLTMWCLYLLLTYLIRCLWKNRLLRRGKANGGKRSLLVVARESQAEAILESIQKNNFGHLKVQGVSLLDGGEEFASGEDMAAGKGEAEKKSFASEENRVAGKGATEQAGTVKAQEKGSSGEVAGFPIVADARSVLEYIRTNWVDGVFLDYVSGNTEITRIICGCWEMGVTVHLKLVDKLFLGGSQSVERLGGYTVLTSTATTATTRQLFCKRALDILGALVGLVLTGIVTIFVGPAIMLKSPGPVFFSQKRVGKNGKLFRIYKFRSMYMDAEERKKELMAQNDCKDGRMFKMENDPRIIKGIGHFIRNTSLDELPQFWNVLKGEMSLVGTRPPTLDEWEKYELHHRKRMAIKPGITGMWQVSGRSNIKDFEEVVKLDTE</sequence>
<keyword evidence="3" id="KW-1133">Transmembrane helix</keyword>
<comment type="caution">
    <text evidence="5">The sequence shown here is derived from an EMBL/GenBank/DDBJ whole genome shotgun (WGS) entry which is preliminary data.</text>
</comment>
<keyword evidence="5" id="KW-0808">Transferase</keyword>
<proteinExistence type="inferred from homology"/>